<dbReference type="PANTHER" id="PTHR21148">
    <property type="entry name" value="THIOREDOXIN DOMAIN-CONTAINING PROTEIN 9"/>
    <property type="match status" value="1"/>
</dbReference>
<evidence type="ECO:0000313" key="5">
    <source>
        <dbReference type="EMBL" id="JAS54192.1"/>
    </source>
</evidence>
<dbReference type="EMBL" id="GECZ01015577">
    <property type="protein sequence ID" value="JAS54192.1"/>
    <property type="molecule type" value="Transcribed_RNA"/>
</dbReference>
<dbReference type="EMBL" id="GECZ01029709">
    <property type="protein sequence ID" value="JAS40060.1"/>
    <property type="molecule type" value="Transcribed_RNA"/>
</dbReference>
<gene>
    <name evidence="5" type="ORF">g.25506</name>
    <name evidence="4" type="ORF">g.25507</name>
</gene>
<organism evidence="4">
    <name type="scientific">Cuerna arida</name>
    <dbReference type="NCBI Taxonomy" id="1464854"/>
    <lineage>
        <taxon>Eukaryota</taxon>
        <taxon>Metazoa</taxon>
        <taxon>Ecdysozoa</taxon>
        <taxon>Arthropoda</taxon>
        <taxon>Hexapoda</taxon>
        <taxon>Insecta</taxon>
        <taxon>Pterygota</taxon>
        <taxon>Neoptera</taxon>
        <taxon>Paraneoptera</taxon>
        <taxon>Hemiptera</taxon>
        <taxon>Auchenorrhyncha</taxon>
        <taxon>Membracoidea</taxon>
        <taxon>Cicadellidae</taxon>
        <taxon>Cicadellinae</taxon>
        <taxon>Proconiini</taxon>
        <taxon>Cuerna</taxon>
    </lineage>
</organism>
<protein>
    <recommendedName>
        <fullName evidence="1">Thioredoxin domain-containing protein 9</fullName>
    </recommendedName>
</protein>
<accession>A0A1B6EQ91</accession>
<name>A0A1B6EQ91_9HEMI</name>
<dbReference type="AlphaFoldDB" id="A0A1B6EQ91"/>
<sequence>MQSVDKVIQEQVLRVAQTVEQQLDAEIQKLDELDSDGIEKIRQERLEELKKQAKQKQHWLSIGHGEYEELTEEKEFFEVTKKSPDVIVHFYKQSTPRCKIVDFHFNILCKKHIETRFCKLDVERAPFLTQRLKIKVIPTIVVLKDNNFKDTIVGFTDLGNCDDFSTEILEWRLAQSGAINYHGDLLNPPDKKKKSDKQTFVQKKHTIRGQDNDSSDDDFE</sequence>
<reference evidence="4" key="1">
    <citation type="submission" date="2015-11" db="EMBL/GenBank/DDBJ databases">
        <title>De novo transcriptome assembly of four potential Pierce s Disease insect vectors from Arizona vineyards.</title>
        <authorList>
            <person name="Tassone E.E."/>
        </authorList>
    </citation>
    <scope>NUCLEOTIDE SEQUENCE</scope>
</reference>
<evidence type="ECO:0000259" key="3">
    <source>
        <dbReference type="Pfam" id="PF00085"/>
    </source>
</evidence>
<feature type="region of interest" description="Disordered" evidence="2">
    <location>
        <begin position="188"/>
        <end position="220"/>
    </location>
</feature>
<dbReference type="Pfam" id="PF00085">
    <property type="entry name" value="Thioredoxin"/>
    <property type="match status" value="1"/>
</dbReference>
<dbReference type="CDD" id="cd02989">
    <property type="entry name" value="Phd_like_TxnDC9"/>
    <property type="match status" value="1"/>
</dbReference>
<dbReference type="SUPFAM" id="SSF52833">
    <property type="entry name" value="Thioredoxin-like"/>
    <property type="match status" value="1"/>
</dbReference>
<evidence type="ECO:0000256" key="1">
    <source>
        <dbReference type="ARBA" id="ARBA00026148"/>
    </source>
</evidence>
<proteinExistence type="predicted"/>
<dbReference type="InterPro" id="IPR013766">
    <property type="entry name" value="Thioredoxin_domain"/>
</dbReference>
<dbReference type="InterPro" id="IPR036249">
    <property type="entry name" value="Thioredoxin-like_sf"/>
</dbReference>
<evidence type="ECO:0000256" key="2">
    <source>
        <dbReference type="SAM" id="MobiDB-lite"/>
    </source>
</evidence>
<dbReference type="Gene3D" id="3.40.30.10">
    <property type="entry name" value="Glutaredoxin"/>
    <property type="match status" value="1"/>
</dbReference>
<feature type="domain" description="Thioredoxin" evidence="3">
    <location>
        <begin position="72"/>
        <end position="156"/>
    </location>
</feature>
<evidence type="ECO:0000313" key="4">
    <source>
        <dbReference type="EMBL" id="JAS40060.1"/>
    </source>
</evidence>